<dbReference type="EMBL" id="JBHSAC010000052">
    <property type="protein sequence ID" value="MFC3932405.1"/>
    <property type="molecule type" value="Genomic_DNA"/>
</dbReference>
<dbReference type="Proteomes" id="UP001595901">
    <property type="component" value="Unassembled WGS sequence"/>
</dbReference>
<organism evidence="1 2">
    <name type="scientific">Streptococcus dentapri</name>
    <dbReference type="NCBI Taxonomy" id="573564"/>
    <lineage>
        <taxon>Bacteria</taxon>
        <taxon>Bacillati</taxon>
        <taxon>Bacillota</taxon>
        <taxon>Bacilli</taxon>
        <taxon>Lactobacillales</taxon>
        <taxon>Streptococcaceae</taxon>
        <taxon>Streptococcus</taxon>
    </lineage>
</organism>
<dbReference type="RefSeq" id="WP_380431799.1">
    <property type="nucleotide sequence ID" value="NZ_JBHSAC010000052.1"/>
</dbReference>
<evidence type="ECO:0000313" key="1">
    <source>
        <dbReference type="EMBL" id="MFC3932405.1"/>
    </source>
</evidence>
<gene>
    <name evidence="1" type="ORF">ACFOSE_06430</name>
</gene>
<accession>A0ABV8D285</accession>
<keyword evidence="2" id="KW-1185">Reference proteome</keyword>
<protein>
    <recommendedName>
        <fullName evidence="3">Chemotaxis protein</fullName>
    </recommendedName>
</protein>
<name>A0ABV8D285_9STRE</name>
<proteinExistence type="predicted"/>
<sequence length="94" mass="11348">MKLGRLLLSGITVYGAYKVYQNRDCFKENFKETRSSFKNIKRDITNIQDDITLISQQLDVISDYKKDLTYKFQVFHQNTQSYLEEIEQRLQKWQ</sequence>
<evidence type="ECO:0000313" key="2">
    <source>
        <dbReference type="Proteomes" id="UP001595901"/>
    </source>
</evidence>
<comment type="caution">
    <text evidence="1">The sequence shown here is derived from an EMBL/GenBank/DDBJ whole genome shotgun (WGS) entry which is preliminary data.</text>
</comment>
<evidence type="ECO:0008006" key="3">
    <source>
        <dbReference type="Google" id="ProtNLM"/>
    </source>
</evidence>
<reference evidence="2" key="1">
    <citation type="journal article" date="2019" name="Int. J. Syst. Evol. Microbiol.">
        <title>The Global Catalogue of Microorganisms (GCM) 10K type strain sequencing project: providing services to taxonomists for standard genome sequencing and annotation.</title>
        <authorList>
            <consortium name="The Broad Institute Genomics Platform"/>
            <consortium name="The Broad Institute Genome Sequencing Center for Infectious Disease"/>
            <person name="Wu L."/>
            <person name="Ma J."/>
        </authorList>
    </citation>
    <scope>NUCLEOTIDE SEQUENCE [LARGE SCALE GENOMIC DNA]</scope>
    <source>
        <strain evidence="2">CCUG 58728</strain>
    </source>
</reference>